<reference evidence="9 10" key="1">
    <citation type="submission" date="2020-10" db="EMBL/GenBank/DDBJ databases">
        <title>Complete genome sequence of Paludibaculum fermentans P105T, a facultatively anaerobic acidobacterium capable of dissimilatory Fe(III) reduction.</title>
        <authorList>
            <person name="Dedysh S.N."/>
            <person name="Beletsky A.V."/>
            <person name="Kulichevskaya I.S."/>
            <person name="Mardanov A.V."/>
            <person name="Ravin N.V."/>
        </authorList>
    </citation>
    <scope>NUCLEOTIDE SEQUENCE [LARGE SCALE GENOMIC DNA]</scope>
    <source>
        <strain evidence="9 10">P105</strain>
    </source>
</reference>
<dbReference type="AlphaFoldDB" id="A0A7S7NPV7"/>
<keyword evidence="10" id="KW-1185">Reference proteome</keyword>
<evidence type="ECO:0000256" key="3">
    <source>
        <dbReference type="ARBA" id="ARBA00021897"/>
    </source>
</evidence>
<dbReference type="GO" id="GO:0006935">
    <property type="term" value="P:chemotaxis"/>
    <property type="evidence" value="ECO:0007669"/>
    <property type="project" value="UniProtKB-KW"/>
</dbReference>
<dbReference type="Proteomes" id="UP000593892">
    <property type="component" value="Chromosome"/>
</dbReference>
<dbReference type="PRINTS" id="PR00956">
    <property type="entry name" value="FLGMOTORFLIN"/>
</dbReference>
<dbReference type="PANTHER" id="PTHR43484">
    <property type="match status" value="1"/>
</dbReference>
<dbReference type="GO" id="GO:0003774">
    <property type="term" value="F:cytoskeletal motor activity"/>
    <property type="evidence" value="ECO:0007669"/>
    <property type="project" value="InterPro"/>
</dbReference>
<dbReference type="GO" id="GO:0071973">
    <property type="term" value="P:bacterial-type flagellum-dependent cell motility"/>
    <property type="evidence" value="ECO:0007669"/>
    <property type="project" value="InterPro"/>
</dbReference>
<dbReference type="Gene3D" id="2.30.330.10">
    <property type="entry name" value="SpoA-like"/>
    <property type="match status" value="1"/>
</dbReference>
<proteinExistence type="inferred from homology"/>
<dbReference type="RefSeq" id="WP_194449255.1">
    <property type="nucleotide sequence ID" value="NZ_CP063849.1"/>
</dbReference>
<dbReference type="InterPro" id="IPR051469">
    <property type="entry name" value="FliN/MopA/SpaO"/>
</dbReference>
<name>A0A7S7NPV7_PALFE</name>
<dbReference type="PANTHER" id="PTHR43484:SF1">
    <property type="entry name" value="FLAGELLAR MOTOR SWITCH PROTEIN FLIN"/>
    <property type="match status" value="1"/>
</dbReference>
<dbReference type="Pfam" id="PF01052">
    <property type="entry name" value="FliMN_C"/>
    <property type="match status" value="1"/>
</dbReference>
<dbReference type="InterPro" id="IPR036429">
    <property type="entry name" value="SpoA-like_sf"/>
</dbReference>
<evidence type="ECO:0000313" key="10">
    <source>
        <dbReference type="Proteomes" id="UP000593892"/>
    </source>
</evidence>
<organism evidence="9 10">
    <name type="scientific">Paludibaculum fermentans</name>
    <dbReference type="NCBI Taxonomy" id="1473598"/>
    <lineage>
        <taxon>Bacteria</taxon>
        <taxon>Pseudomonadati</taxon>
        <taxon>Acidobacteriota</taxon>
        <taxon>Terriglobia</taxon>
        <taxon>Bryobacterales</taxon>
        <taxon>Bryobacteraceae</taxon>
        <taxon>Paludibaculum</taxon>
    </lineage>
</organism>
<feature type="domain" description="Flagellar motor switch protein FliN-like C-terminal" evidence="8">
    <location>
        <begin position="9"/>
        <end position="78"/>
    </location>
</feature>
<evidence type="ECO:0000256" key="7">
    <source>
        <dbReference type="ARBA" id="ARBA00023136"/>
    </source>
</evidence>
<evidence type="ECO:0000259" key="8">
    <source>
        <dbReference type="Pfam" id="PF01052"/>
    </source>
</evidence>
<gene>
    <name evidence="9" type="ORF">IRI77_33345</name>
</gene>
<dbReference type="EMBL" id="CP063849">
    <property type="protein sequence ID" value="QOY87588.1"/>
    <property type="molecule type" value="Genomic_DNA"/>
</dbReference>
<evidence type="ECO:0000256" key="4">
    <source>
        <dbReference type="ARBA" id="ARBA00022475"/>
    </source>
</evidence>
<keyword evidence="9" id="KW-0282">Flagellum</keyword>
<dbReference type="GO" id="GO:0009425">
    <property type="term" value="C:bacterial-type flagellum basal body"/>
    <property type="evidence" value="ECO:0007669"/>
    <property type="project" value="InterPro"/>
</dbReference>
<evidence type="ECO:0000256" key="6">
    <source>
        <dbReference type="ARBA" id="ARBA00022779"/>
    </source>
</evidence>
<keyword evidence="5" id="KW-0145">Chemotaxis</keyword>
<dbReference type="SUPFAM" id="SSF101801">
    <property type="entry name" value="Surface presentation of antigens (SPOA)"/>
    <property type="match status" value="1"/>
</dbReference>
<keyword evidence="9" id="KW-0966">Cell projection</keyword>
<keyword evidence="7" id="KW-0472">Membrane</keyword>
<dbReference type="GO" id="GO:0005886">
    <property type="term" value="C:plasma membrane"/>
    <property type="evidence" value="ECO:0007669"/>
    <property type="project" value="UniProtKB-SubCell"/>
</dbReference>
<evidence type="ECO:0000256" key="5">
    <source>
        <dbReference type="ARBA" id="ARBA00022500"/>
    </source>
</evidence>
<dbReference type="InterPro" id="IPR001543">
    <property type="entry name" value="FliN-like_C"/>
</dbReference>
<protein>
    <recommendedName>
        <fullName evidence="3">Flagellar motor switch protein FliN</fullName>
    </recommendedName>
</protein>
<keyword evidence="9" id="KW-0969">Cilium</keyword>
<evidence type="ECO:0000256" key="1">
    <source>
        <dbReference type="ARBA" id="ARBA00004413"/>
    </source>
</evidence>
<dbReference type="InterPro" id="IPR001172">
    <property type="entry name" value="FliN_T3SS_HrcQb"/>
</dbReference>
<dbReference type="KEGG" id="pfer:IRI77_33345"/>
<comment type="similarity">
    <text evidence="2">Belongs to the FliN/MopA/SpaO family.</text>
</comment>
<keyword evidence="6" id="KW-0283">Flagellar rotation</keyword>
<evidence type="ECO:0000313" key="9">
    <source>
        <dbReference type="EMBL" id="QOY87588.1"/>
    </source>
</evidence>
<evidence type="ECO:0000256" key="2">
    <source>
        <dbReference type="ARBA" id="ARBA00009226"/>
    </source>
</evidence>
<keyword evidence="4" id="KW-1003">Cell membrane</keyword>
<accession>A0A7S7NPV7</accession>
<comment type="subcellular location">
    <subcellularLocation>
        <location evidence="1">Cell membrane</location>
        <topology evidence="1">Peripheral membrane protein</topology>
        <orientation evidence="1">Cytoplasmic side</orientation>
    </subcellularLocation>
</comment>
<sequence length="82" mass="9091">MTTLQQIKSLSNVPLDVEVELARRMMTLREVLELEVGSVIRMPRSAGENIDIVVCGALVGFGEIVIIEDTMGVRITDFNVEE</sequence>